<evidence type="ECO:0000259" key="2">
    <source>
        <dbReference type="Pfam" id="PF10536"/>
    </source>
</evidence>
<proteinExistence type="predicted"/>
<feature type="compositionally biased region" description="Basic and acidic residues" evidence="1">
    <location>
        <begin position="738"/>
        <end position="753"/>
    </location>
</feature>
<dbReference type="InterPro" id="IPR029058">
    <property type="entry name" value="AB_hydrolase_fold"/>
</dbReference>
<name>A0A6A3D3T8_HIBSY</name>
<organism evidence="3 4">
    <name type="scientific">Hibiscus syriacus</name>
    <name type="common">Rose of Sharon</name>
    <dbReference type="NCBI Taxonomy" id="106335"/>
    <lineage>
        <taxon>Eukaryota</taxon>
        <taxon>Viridiplantae</taxon>
        <taxon>Streptophyta</taxon>
        <taxon>Embryophyta</taxon>
        <taxon>Tracheophyta</taxon>
        <taxon>Spermatophyta</taxon>
        <taxon>Magnoliopsida</taxon>
        <taxon>eudicotyledons</taxon>
        <taxon>Gunneridae</taxon>
        <taxon>Pentapetalae</taxon>
        <taxon>rosids</taxon>
        <taxon>malvids</taxon>
        <taxon>Malvales</taxon>
        <taxon>Malvaceae</taxon>
        <taxon>Malvoideae</taxon>
        <taxon>Hibiscus</taxon>
    </lineage>
</organism>
<dbReference type="PANTHER" id="PTHR12277:SF154">
    <property type="entry name" value="ALPHA_BETA-HYDROLASES SUPERFAMILY PROTEIN"/>
    <property type="match status" value="1"/>
</dbReference>
<dbReference type="Gene3D" id="3.40.50.1820">
    <property type="entry name" value="alpha/beta hydrolase"/>
    <property type="match status" value="1"/>
</dbReference>
<keyword evidence="4" id="KW-1185">Reference proteome</keyword>
<dbReference type="AlphaFoldDB" id="A0A6A3D3T8"/>
<evidence type="ECO:0000313" key="3">
    <source>
        <dbReference type="EMBL" id="KAE8736290.1"/>
    </source>
</evidence>
<accession>A0A6A3D3T8</accession>
<feature type="region of interest" description="Disordered" evidence="1">
    <location>
        <begin position="654"/>
        <end position="715"/>
    </location>
</feature>
<dbReference type="EMBL" id="VEPZ02000002">
    <property type="protein sequence ID" value="KAE8736290.1"/>
    <property type="molecule type" value="Genomic_DNA"/>
</dbReference>
<dbReference type="GO" id="GO:0016787">
    <property type="term" value="F:hydrolase activity"/>
    <property type="evidence" value="ECO:0007669"/>
    <property type="project" value="UniProtKB-KW"/>
</dbReference>
<dbReference type="Proteomes" id="UP000436088">
    <property type="component" value="Unassembled WGS sequence"/>
</dbReference>
<dbReference type="SUPFAM" id="SSF53474">
    <property type="entry name" value="alpha/beta-Hydrolases"/>
    <property type="match status" value="1"/>
</dbReference>
<feature type="region of interest" description="Disordered" evidence="1">
    <location>
        <begin position="330"/>
        <end position="382"/>
    </location>
</feature>
<keyword evidence="3" id="KW-0378">Hydrolase</keyword>
<evidence type="ECO:0000256" key="1">
    <source>
        <dbReference type="SAM" id="MobiDB-lite"/>
    </source>
</evidence>
<dbReference type="InterPro" id="IPR019557">
    <property type="entry name" value="AminoTfrase-like_pln_mobile"/>
</dbReference>
<gene>
    <name evidence="3" type="ORF">F3Y22_tig00000003pilonHSYRG00135</name>
</gene>
<feature type="domain" description="Aminotransferase-like plant mobile" evidence="2">
    <location>
        <begin position="54"/>
        <end position="300"/>
    </location>
</feature>
<feature type="region of interest" description="Disordered" evidence="1">
    <location>
        <begin position="738"/>
        <end position="764"/>
    </location>
</feature>
<dbReference type="Pfam" id="PF10536">
    <property type="entry name" value="PMD"/>
    <property type="match status" value="1"/>
</dbReference>
<feature type="compositionally biased region" description="Basic and acidic residues" evidence="1">
    <location>
        <begin position="665"/>
        <end position="715"/>
    </location>
</feature>
<protein>
    <submittedName>
        <fullName evidence="3">Alpha/beta hydrolase domain-containing protein 17B</fullName>
    </submittedName>
</protein>
<feature type="compositionally biased region" description="Pro residues" evidence="1">
    <location>
        <begin position="369"/>
        <end position="382"/>
    </location>
</feature>
<reference evidence="3" key="1">
    <citation type="submission" date="2019-09" db="EMBL/GenBank/DDBJ databases">
        <title>Draft genome information of white flower Hibiscus syriacus.</title>
        <authorList>
            <person name="Kim Y.-M."/>
        </authorList>
    </citation>
    <scope>NUCLEOTIDE SEQUENCE [LARGE SCALE GENOMIC DNA]</scope>
    <source>
        <strain evidence="3">YM2019G1</strain>
    </source>
</reference>
<dbReference type="PANTHER" id="PTHR12277">
    <property type="entry name" value="ALPHA/BETA HYDROLASE DOMAIN-CONTAINING PROTEIN"/>
    <property type="match status" value="1"/>
</dbReference>
<evidence type="ECO:0000313" key="4">
    <source>
        <dbReference type="Proteomes" id="UP000436088"/>
    </source>
</evidence>
<comment type="caution">
    <text evidence="3">The sequence shown here is derived from an EMBL/GenBank/DDBJ whole genome shotgun (WGS) entry which is preliminary data.</text>
</comment>
<sequence length="778" mass="88894">MENEMLLRLDIDRISRHFSDMDTDRILETFIKNPRIPTPERILPYLASAGFGYIAIIIGSCKLELVLISALIERWRPETHTFHLPCGEATITLEDVSMHLGFPVDGNMMCGMADSDWQSMCIDYLGATPPEFNGGRIALSWLKANFEVLNENASDDQAKACAQAYILRIIGGILMPDKSRNQVHCMWLRHLIGFDKAGRYSWGAAVLAFLFREMCWATNYKKTAIGGCLLLLQSWAWFRMPFLCPIVNEPYVFPLLLRWSMKRKNHKSIPTGLEEIHLLIDTKAGSEFQWIPYASDEVKDCIPPHLSGSLESFLLSAEARGVNIPRHRERCQPSQYHRPPTCGRREGATGSASVQPQHPYPSMPQGYMPSPPLNMPSPPVHMPSPQGYIPRPQGYIPSPPGYIPSPQGYIPNPPSYMSSPQGFIPYGGAIRLCLPASMHYLAGGYIQVLQGRYFTTGLPEVTSTSRHFLRFSSSRPFFRRHPFMSSVESEVQRYDYSGYGQSTGKPSERNTYADIEAAYKCLKESYGAWQENIILYGQSVGSGPTVNLAARLPRLRAVVLHSPILSGLRVMYPVKRTYWFDIYKNIDKISLVKSPVLIIHGTNDDVVNCSHGKQLWELCQEKYEPLWVKGGNHCDLELYPEYIRHVKKFISSVEKTPSQRIGSRRSTDGIEHSRQSIDHFEPPRSSTDQRNKPRRSSDARDKMRRSTDRPERQKFHEFMKFNNIDQLEKLRLSLEQMERMDQPRRSVEYHEKPSSSSNVQRLEKARKSVDWLDRIRAV</sequence>